<feature type="domain" description="Amidase" evidence="2">
    <location>
        <begin position="27"/>
        <end position="450"/>
    </location>
</feature>
<organism evidence="3 4">
    <name type="scientific">Cereibacter sphaeroides</name>
    <name type="common">Rhodobacter sphaeroides</name>
    <dbReference type="NCBI Taxonomy" id="1063"/>
    <lineage>
        <taxon>Bacteria</taxon>
        <taxon>Pseudomonadati</taxon>
        <taxon>Pseudomonadota</taxon>
        <taxon>Alphaproteobacteria</taxon>
        <taxon>Rhodobacterales</taxon>
        <taxon>Paracoccaceae</taxon>
        <taxon>Cereibacter</taxon>
    </lineage>
</organism>
<accession>A0A2W5S7Q3</accession>
<dbReference type="Proteomes" id="UP000248975">
    <property type="component" value="Unassembled WGS sequence"/>
</dbReference>
<dbReference type="InterPro" id="IPR020556">
    <property type="entry name" value="Amidase_CS"/>
</dbReference>
<protein>
    <submittedName>
        <fullName evidence="3">Amidase</fullName>
    </submittedName>
</protein>
<gene>
    <name evidence="3" type="ORF">DI533_16745</name>
</gene>
<dbReference type="PANTHER" id="PTHR11895:SF7">
    <property type="entry name" value="GLUTAMYL-TRNA(GLN) AMIDOTRANSFERASE SUBUNIT A, MITOCHONDRIAL"/>
    <property type="match status" value="1"/>
</dbReference>
<evidence type="ECO:0000313" key="3">
    <source>
        <dbReference type="EMBL" id="PZQ96094.1"/>
    </source>
</evidence>
<comment type="similarity">
    <text evidence="1">Belongs to the amidase family.</text>
</comment>
<dbReference type="InterPro" id="IPR000120">
    <property type="entry name" value="Amidase"/>
</dbReference>
<dbReference type="Pfam" id="PF01425">
    <property type="entry name" value="Amidase"/>
    <property type="match status" value="1"/>
</dbReference>
<dbReference type="SUPFAM" id="SSF75304">
    <property type="entry name" value="Amidase signature (AS) enzymes"/>
    <property type="match status" value="1"/>
</dbReference>
<dbReference type="InterPro" id="IPR036928">
    <property type="entry name" value="AS_sf"/>
</dbReference>
<dbReference type="InterPro" id="IPR023631">
    <property type="entry name" value="Amidase_dom"/>
</dbReference>
<proteinExistence type="inferred from homology"/>
<evidence type="ECO:0000313" key="4">
    <source>
        <dbReference type="Proteomes" id="UP000248975"/>
    </source>
</evidence>
<comment type="caution">
    <text evidence="3">The sequence shown here is derived from an EMBL/GenBank/DDBJ whole genome shotgun (WGS) entry which is preliminary data.</text>
</comment>
<evidence type="ECO:0000256" key="1">
    <source>
        <dbReference type="ARBA" id="ARBA00009199"/>
    </source>
</evidence>
<evidence type="ECO:0000259" key="2">
    <source>
        <dbReference type="Pfam" id="PF01425"/>
    </source>
</evidence>
<dbReference type="PROSITE" id="PS00571">
    <property type="entry name" value="AMIDASES"/>
    <property type="match status" value="1"/>
</dbReference>
<dbReference type="GO" id="GO:0003824">
    <property type="term" value="F:catalytic activity"/>
    <property type="evidence" value="ECO:0007669"/>
    <property type="project" value="InterPro"/>
</dbReference>
<name>A0A2W5S7Q3_CERSP</name>
<dbReference type="PANTHER" id="PTHR11895">
    <property type="entry name" value="TRANSAMIDASE"/>
    <property type="match status" value="1"/>
</dbReference>
<dbReference type="EMBL" id="QFQS01000004">
    <property type="protein sequence ID" value="PZQ96094.1"/>
    <property type="molecule type" value="Genomic_DNA"/>
</dbReference>
<reference evidence="3 4" key="1">
    <citation type="submission" date="2017-08" db="EMBL/GenBank/DDBJ databases">
        <title>Infants hospitalized years apart are colonized by the same room-sourced microbial strains.</title>
        <authorList>
            <person name="Brooks B."/>
            <person name="Olm M.R."/>
            <person name="Firek B.A."/>
            <person name="Baker R."/>
            <person name="Thomas B.C."/>
            <person name="Morowitz M.J."/>
            <person name="Banfield J.F."/>
        </authorList>
    </citation>
    <scope>NUCLEOTIDE SEQUENCE [LARGE SCALE GENOMIC DNA]</scope>
    <source>
        <strain evidence="3">S2_003_000_R2_11</strain>
    </source>
</reference>
<dbReference type="Gene3D" id="3.90.1300.10">
    <property type="entry name" value="Amidase signature (AS) domain"/>
    <property type="match status" value="1"/>
</dbReference>
<dbReference type="AlphaFoldDB" id="A0A2W5S7Q3"/>
<sequence length="476" mass="51537">MPESDLCYLPAAEAIRQFRARTLSPVDLLQAQIDRIAEIGAPVNAFAFLYTEEALAAAKAAEAAYAPGGSPRPLEGVPLAAKDENNIEGKVTTYGSLIYKDNVATSTTPVLARLMDGGAIVHGRTTTPEFSCEAFCHSRLWGVTRNPWNLDFTPGGSSGGSGAALAGGMTTLATGSDIGGSIRIPASASGLVGYKPPYGRNPATPPFSMDFYNHPGPMARTVEDCMLMQNLMSGPHPHDIVSLREKLELQVDRSGIKGWKIAWSMDLGFYQVDPEVQRNTMAALQVFSDLGATIEEVDLGWTMETQDAADAYLSTLFGAWVAEYLDDREALLTEYCRSFGHHSQTVTSKAYLESLNTAGRMYDRFGPLMEEYNLFICPTLAIPAAGAEHDVLKEMKINGVPVHPRHGWIMTYPFNMLSRCPVLSVPSGRASNGVPTGIQLVGRTYSDEDVFKAGFAYEQAVGGWFTKPADRPMVKG</sequence>